<evidence type="ECO:0000256" key="6">
    <source>
        <dbReference type="ARBA" id="ARBA00022782"/>
    </source>
</evidence>
<dbReference type="Proteomes" id="UP000694621">
    <property type="component" value="Unplaced"/>
</dbReference>
<dbReference type="GO" id="GO:0030154">
    <property type="term" value="P:cell differentiation"/>
    <property type="evidence" value="ECO:0007669"/>
    <property type="project" value="UniProtKB-KW"/>
</dbReference>
<dbReference type="GO" id="GO:0006954">
    <property type="term" value="P:inflammatory response"/>
    <property type="evidence" value="ECO:0007669"/>
    <property type="project" value="UniProtKB-KW"/>
</dbReference>
<evidence type="ECO:0000313" key="11">
    <source>
        <dbReference type="Ensembl" id="ENSAMXP00005016349.1"/>
    </source>
</evidence>
<evidence type="ECO:0000256" key="3">
    <source>
        <dbReference type="ARBA" id="ARBA00022500"/>
    </source>
</evidence>
<evidence type="ECO:0000256" key="4">
    <source>
        <dbReference type="ARBA" id="ARBA00022525"/>
    </source>
</evidence>
<gene>
    <name evidence="11" type="primary">LOC103041317</name>
</gene>
<dbReference type="SUPFAM" id="SSF54403">
    <property type="entry name" value="Cystatin/monellin"/>
    <property type="match status" value="1"/>
</dbReference>
<dbReference type="GO" id="GO:0050994">
    <property type="term" value="P:regulation of lipid catabolic process"/>
    <property type="evidence" value="ECO:0007669"/>
    <property type="project" value="InterPro"/>
</dbReference>
<evidence type="ECO:0000313" key="12">
    <source>
        <dbReference type="Proteomes" id="UP000694621"/>
    </source>
</evidence>
<comment type="subcellular location">
    <subcellularLocation>
        <location evidence="1">Secreted</location>
    </subcellularLocation>
</comment>
<dbReference type="Ensembl" id="ENSAMXT00005018042.1">
    <property type="protein sequence ID" value="ENSAMXP00005016349.1"/>
    <property type="gene ID" value="ENSAMXG00005008532.1"/>
</dbReference>
<dbReference type="GO" id="GO:0006935">
    <property type="term" value="P:chemotaxis"/>
    <property type="evidence" value="ECO:0007669"/>
    <property type="project" value="UniProtKB-KW"/>
</dbReference>
<accession>A0A8B9HSM1</accession>
<evidence type="ECO:0000256" key="1">
    <source>
        <dbReference type="ARBA" id="ARBA00004613"/>
    </source>
</evidence>
<keyword evidence="7" id="KW-1015">Disulfide bond</keyword>
<proteinExistence type="predicted"/>
<keyword evidence="4" id="KW-0964">Secreted</keyword>
<keyword evidence="8" id="KW-0395">Inflammatory response</keyword>
<keyword evidence="5 10" id="KW-0732">Signal</keyword>
<keyword evidence="3" id="KW-0145">Chemotaxis</keyword>
<evidence type="ECO:0000256" key="7">
    <source>
        <dbReference type="ARBA" id="ARBA00023157"/>
    </source>
</evidence>
<feature type="chain" id="PRO_5034080093" description="Retinoic acid receptor responder protein 2" evidence="10">
    <location>
        <begin position="20"/>
        <end position="258"/>
    </location>
</feature>
<dbReference type="Gene3D" id="3.10.450.10">
    <property type="match status" value="1"/>
</dbReference>
<name>A0A8B9HSM1_ASTMX</name>
<evidence type="ECO:0000256" key="10">
    <source>
        <dbReference type="SAM" id="SignalP"/>
    </source>
</evidence>
<reference evidence="11" key="1">
    <citation type="submission" date="2025-08" db="UniProtKB">
        <authorList>
            <consortium name="Ensembl"/>
        </authorList>
    </citation>
    <scope>IDENTIFICATION</scope>
</reference>
<evidence type="ECO:0000256" key="9">
    <source>
        <dbReference type="ARBA" id="ARBA00032785"/>
    </source>
</evidence>
<evidence type="ECO:0000256" key="8">
    <source>
        <dbReference type="ARBA" id="ARBA00023198"/>
    </source>
</evidence>
<sequence>MAVLLRVLLFAALIFLSSSEVPSDSTKLKEVFQKGIDLAVQQVNSHTGLQNHFLFFKTVEQSSIESGFGVIYIYQHFYLKPTKCSRGTENADPKTCAFRNDREQLKSSGVFKVEEKTIESSYFSSDCPLIDCAICYKTHAWEIEKDPKPYVHCVHKPALTEVRLQILMLFLNKVRVNLCTKAVTLYYYWTAGDEEGSCGALSEGGVWQRNGYSSDLHRETVADSTSCISETAFPVCCDFTVVYLIIINTQDLSTRSAV</sequence>
<protein>
    <recommendedName>
        <fullName evidence="2">Retinoic acid receptor responder protein 2</fullName>
    </recommendedName>
    <alternativeName>
        <fullName evidence="9">Chemerin</fullName>
    </alternativeName>
</protein>
<dbReference type="GO" id="GO:0005576">
    <property type="term" value="C:extracellular region"/>
    <property type="evidence" value="ECO:0007669"/>
    <property type="project" value="UniProtKB-SubCell"/>
</dbReference>
<feature type="signal peptide" evidence="10">
    <location>
        <begin position="1"/>
        <end position="19"/>
    </location>
</feature>
<organism evidence="11 12">
    <name type="scientific">Astyanax mexicanus</name>
    <name type="common">Blind cave fish</name>
    <name type="synonym">Astyanax fasciatus mexicanus</name>
    <dbReference type="NCBI Taxonomy" id="7994"/>
    <lineage>
        <taxon>Eukaryota</taxon>
        <taxon>Metazoa</taxon>
        <taxon>Chordata</taxon>
        <taxon>Craniata</taxon>
        <taxon>Vertebrata</taxon>
        <taxon>Euteleostomi</taxon>
        <taxon>Actinopterygii</taxon>
        <taxon>Neopterygii</taxon>
        <taxon>Teleostei</taxon>
        <taxon>Ostariophysi</taxon>
        <taxon>Characiformes</taxon>
        <taxon>Characoidei</taxon>
        <taxon>Acestrorhamphidae</taxon>
        <taxon>Acestrorhamphinae</taxon>
        <taxon>Astyanax</taxon>
    </lineage>
</organism>
<evidence type="ECO:0000256" key="2">
    <source>
        <dbReference type="ARBA" id="ARBA00018808"/>
    </source>
</evidence>
<keyword evidence="6" id="KW-0221">Differentiation</keyword>
<evidence type="ECO:0000256" key="5">
    <source>
        <dbReference type="ARBA" id="ARBA00022729"/>
    </source>
</evidence>
<dbReference type="PANTHER" id="PTHR15106:SF2">
    <property type="entry name" value="RETINOIC ACID RECEPTOR RESPONDER PROTEIN 2"/>
    <property type="match status" value="1"/>
</dbReference>
<dbReference type="PANTHER" id="PTHR15106">
    <property type="entry name" value="RETINOIC ACID RECEPTOR RESPONDER PROTEIN 2"/>
    <property type="match status" value="1"/>
</dbReference>
<dbReference type="InterPro" id="IPR029562">
    <property type="entry name" value="Chemerin"/>
</dbReference>
<dbReference type="InterPro" id="IPR046350">
    <property type="entry name" value="Cystatin_sf"/>
</dbReference>
<dbReference type="AlphaFoldDB" id="A0A8B9HSM1"/>
<dbReference type="GO" id="GO:0005102">
    <property type="term" value="F:signaling receptor binding"/>
    <property type="evidence" value="ECO:0007669"/>
    <property type="project" value="InterPro"/>
</dbReference>